<evidence type="ECO:0000313" key="2">
    <source>
        <dbReference type="EMBL" id="CAB4714605.1"/>
    </source>
</evidence>
<dbReference type="EMBL" id="CAFBLR010000040">
    <property type="protein sequence ID" value="CAB4868211.1"/>
    <property type="molecule type" value="Genomic_DNA"/>
</dbReference>
<dbReference type="AlphaFoldDB" id="A0A6J6R028"/>
<evidence type="ECO:0000256" key="1">
    <source>
        <dbReference type="SAM" id="MobiDB-lite"/>
    </source>
</evidence>
<feature type="region of interest" description="Disordered" evidence="1">
    <location>
        <begin position="84"/>
        <end position="110"/>
    </location>
</feature>
<evidence type="ECO:0000313" key="3">
    <source>
        <dbReference type="EMBL" id="CAB4868211.1"/>
    </source>
</evidence>
<dbReference type="EMBL" id="CAEZXX010000091">
    <property type="protein sequence ID" value="CAB4714605.1"/>
    <property type="molecule type" value="Genomic_DNA"/>
</dbReference>
<feature type="compositionally biased region" description="Polar residues" evidence="1">
    <location>
        <begin position="85"/>
        <end position="110"/>
    </location>
</feature>
<sequence length="122" mass="13027">MVVIRPCSIPKLSSSTFTIGTKQLVVHEALEITLCCFGSKSLWFTPYTNEASAPSQGADTITSGAPAARCIAAWSRLVKMPVDSITRSTPRSPHGSSFGSRTDSTRSSLPSTEMPFLVAFTV</sequence>
<reference evidence="2" key="1">
    <citation type="submission" date="2020-05" db="EMBL/GenBank/DDBJ databases">
        <authorList>
            <person name="Chiriac C."/>
            <person name="Salcher M."/>
            <person name="Ghai R."/>
            <person name="Kavagutti S V."/>
        </authorList>
    </citation>
    <scope>NUCLEOTIDE SEQUENCE</scope>
</reference>
<proteinExistence type="predicted"/>
<protein>
    <submittedName>
        <fullName evidence="2">Unannotated protein</fullName>
    </submittedName>
</protein>
<organism evidence="2">
    <name type="scientific">freshwater metagenome</name>
    <dbReference type="NCBI Taxonomy" id="449393"/>
    <lineage>
        <taxon>unclassified sequences</taxon>
        <taxon>metagenomes</taxon>
        <taxon>ecological metagenomes</taxon>
    </lineage>
</organism>
<accession>A0A6J6R028</accession>
<name>A0A6J6R028_9ZZZZ</name>
<gene>
    <name evidence="2" type="ORF">UFOPK2602_01358</name>
    <name evidence="3" type="ORF">UFOPK3417_00603</name>
</gene>